<evidence type="ECO:0000256" key="2">
    <source>
        <dbReference type="PROSITE-ProRule" id="PRU00335"/>
    </source>
</evidence>
<sequence length="229" mass="26424">MATSLSEPTRKRILQVCVKLFLEQGYKKTTMAEIIAKSSVSSSSFQNIFRAKDGVLTELVQFMFENQFSMARSAASTKLPPVYVYAVETAIQMTLTELNENLREIYIEAYTQKEACEYIQRETAKELYQIFGSYQPELTERDFYELEIGSAGIMRGYMAHPCDAELTLEKKLRLFFLMSLRAYNVPEEEIGRVIRFVEGLDIRAISEQVMQKLFKALAMHYEFSLQGIM</sequence>
<evidence type="ECO:0000256" key="1">
    <source>
        <dbReference type="ARBA" id="ARBA00023125"/>
    </source>
</evidence>
<dbReference type="Pfam" id="PF00440">
    <property type="entry name" value="TetR_N"/>
    <property type="match status" value="1"/>
</dbReference>
<dbReference type="Proteomes" id="UP001199355">
    <property type="component" value="Unassembled WGS sequence"/>
</dbReference>
<keyword evidence="5" id="KW-1185">Reference proteome</keyword>
<dbReference type="EMBL" id="JAJEQF010000053">
    <property type="protein sequence ID" value="MCC2168946.1"/>
    <property type="molecule type" value="Genomic_DNA"/>
</dbReference>
<accession>A0AAE3DP97</accession>
<dbReference type="PROSITE" id="PS50977">
    <property type="entry name" value="HTH_TETR_2"/>
    <property type="match status" value="1"/>
</dbReference>
<feature type="DNA-binding region" description="H-T-H motif" evidence="2">
    <location>
        <begin position="30"/>
        <end position="49"/>
    </location>
</feature>
<dbReference type="InterPro" id="IPR009057">
    <property type="entry name" value="Homeodomain-like_sf"/>
</dbReference>
<name>A0AAE3DP97_9FIRM</name>
<protein>
    <submittedName>
        <fullName evidence="4">TetR family transcriptional regulator</fullName>
    </submittedName>
</protein>
<proteinExistence type="predicted"/>
<reference evidence="4 5" key="1">
    <citation type="submission" date="2021-10" db="EMBL/GenBank/DDBJ databases">
        <title>Anaerobic single-cell dispensing facilitates the cultivation of human gut bacteria.</title>
        <authorList>
            <person name="Afrizal A."/>
        </authorList>
    </citation>
    <scope>NUCLEOTIDE SEQUENCE [LARGE SCALE GENOMIC DNA]</scope>
    <source>
        <strain evidence="4 5">CLA-AA-H244</strain>
    </source>
</reference>
<evidence type="ECO:0000259" key="3">
    <source>
        <dbReference type="PROSITE" id="PS50977"/>
    </source>
</evidence>
<comment type="caution">
    <text evidence="4">The sequence shown here is derived from an EMBL/GenBank/DDBJ whole genome shotgun (WGS) entry which is preliminary data.</text>
</comment>
<feature type="domain" description="HTH tetR-type" evidence="3">
    <location>
        <begin position="7"/>
        <end position="67"/>
    </location>
</feature>
<keyword evidence="1 2" id="KW-0238">DNA-binding</keyword>
<dbReference type="InterPro" id="IPR001647">
    <property type="entry name" value="HTH_TetR"/>
</dbReference>
<organism evidence="4 5">
    <name type="scientific">Gallintestinimicrobium propionicum</name>
    <dbReference type="NCBI Taxonomy" id="2981770"/>
    <lineage>
        <taxon>Bacteria</taxon>
        <taxon>Bacillati</taxon>
        <taxon>Bacillota</taxon>
        <taxon>Clostridia</taxon>
        <taxon>Lachnospirales</taxon>
        <taxon>Lachnospiraceae</taxon>
        <taxon>Gallintestinimicrobium</taxon>
    </lineage>
</organism>
<gene>
    <name evidence="4" type="ORF">LKD45_14835</name>
</gene>
<dbReference type="Gene3D" id="1.10.357.10">
    <property type="entry name" value="Tetracycline Repressor, domain 2"/>
    <property type="match status" value="1"/>
</dbReference>
<dbReference type="SUPFAM" id="SSF46689">
    <property type="entry name" value="Homeodomain-like"/>
    <property type="match status" value="1"/>
</dbReference>
<dbReference type="GO" id="GO:0003677">
    <property type="term" value="F:DNA binding"/>
    <property type="evidence" value="ECO:0007669"/>
    <property type="project" value="UniProtKB-UniRule"/>
</dbReference>
<dbReference type="RefSeq" id="WP_308729005.1">
    <property type="nucleotide sequence ID" value="NZ_JAJEQF010000053.1"/>
</dbReference>
<evidence type="ECO:0000313" key="4">
    <source>
        <dbReference type="EMBL" id="MCC2168946.1"/>
    </source>
</evidence>
<dbReference type="AlphaFoldDB" id="A0AAE3DP97"/>
<evidence type="ECO:0000313" key="5">
    <source>
        <dbReference type="Proteomes" id="UP001199355"/>
    </source>
</evidence>